<evidence type="ECO:0000256" key="2">
    <source>
        <dbReference type="ARBA" id="ARBA00022617"/>
    </source>
</evidence>
<organism evidence="10 11">
    <name type="scientific">Halotia branconii CENA392</name>
    <dbReference type="NCBI Taxonomy" id="1539056"/>
    <lineage>
        <taxon>Bacteria</taxon>
        <taxon>Bacillati</taxon>
        <taxon>Cyanobacteriota</taxon>
        <taxon>Cyanophyceae</taxon>
        <taxon>Nostocales</taxon>
        <taxon>Nodulariaceae</taxon>
        <taxon>Halotia</taxon>
    </lineage>
</organism>
<dbReference type="KEGG" id="hbq:QI031_15375"/>
<evidence type="ECO:0000256" key="1">
    <source>
        <dbReference type="ARBA" id="ARBA00010617"/>
    </source>
</evidence>
<sequence>MSQTQFSSTQTPTKFSHQLPPGPRGYLLLSLPKIQQDSLGYLSQMWQEYGNLVRLPVVPSYTFYLAAHPNYVEHMLSTHQERYSKPDLFNKSMSLMVGQSILTSEGDFWLKHRRLMQPAFHQKYLENLSSVMVSCTESLLEEWQQKLDNEVIDIVPEMMRLTLKIVGLALFNKDISVESSTLGQAFREAFNYVSYKINNVWTEPLWIPTSRNLRFRQAKQILDRAVLDIINSRRQNPLETHDLLSMLLTAQDEVTKEGMTDKQLQDEVITLVAAGHETVASALSWTWYLLGKHPDVAANMQDELQTILNGSSPTIEKLPQLAYTRRIFDESMRLYPPSWGLPRVALEDDEIQGYFIPKGTIINIAQFIIHRHPEFWENPDQFDPDRFLPEKVNQRPKFTYFPFGAGQRICIGKSFALMEATIIMASIFQRFHIELVSHQSIEPDATFTLRPKYGIKVKVRKKVK</sequence>
<keyword evidence="6 8" id="KW-0503">Monooxygenase</keyword>
<protein>
    <submittedName>
        <fullName evidence="10">Cytochrome P450</fullName>
    </submittedName>
</protein>
<keyword evidence="11" id="KW-1185">Reference proteome</keyword>
<evidence type="ECO:0000313" key="10">
    <source>
        <dbReference type="EMBL" id="WGV23218.1"/>
    </source>
</evidence>
<comment type="similarity">
    <text evidence="1 8">Belongs to the cytochrome P450 family.</text>
</comment>
<evidence type="ECO:0000256" key="8">
    <source>
        <dbReference type="RuleBase" id="RU000461"/>
    </source>
</evidence>
<dbReference type="PRINTS" id="PR00385">
    <property type="entry name" value="P450"/>
</dbReference>
<dbReference type="Gene3D" id="1.10.630.10">
    <property type="entry name" value="Cytochrome P450"/>
    <property type="match status" value="1"/>
</dbReference>
<dbReference type="GO" id="GO:0005506">
    <property type="term" value="F:iron ion binding"/>
    <property type="evidence" value="ECO:0007669"/>
    <property type="project" value="InterPro"/>
</dbReference>
<dbReference type="InterPro" id="IPR002401">
    <property type="entry name" value="Cyt_P450_E_grp-I"/>
</dbReference>
<evidence type="ECO:0000256" key="3">
    <source>
        <dbReference type="ARBA" id="ARBA00022723"/>
    </source>
</evidence>
<dbReference type="AlphaFoldDB" id="A0AAJ6NMG3"/>
<feature type="binding site" description="axial binding residue" evidence="7">
    <location>
        <position position="410"/>
    </location>
    <ligand>
        <name>heme</name>
        <dbReference type="ChEBI" id="CHEBI:30413"/>
    </ligand>
    <ligandPart>
        <name>Fe</name>
        <dbReference type="ChEBI" id="CHEBI:18248"/>
    </ligandPart>
</feature>
<dbReference type="PANTHER" id="PTHR24291:SF50">
    <property type="entry name" value="BIFUNCTIONAL ALBAFLAVENONE MONOOXYGENASE_TERPENE SYNTHASE"/>
    <property type="match status" value="1"/>
</dbReference>
<accession>A0AAJ6NMG3</accession>
<dbReference type="Proteomes" id="UP001223520">
    <property type="component" value="Chromosome"/>
</dbReference>
<dbReference type="InterPro" id="IPR036396">
    <property type="entry name" value="Cyt_P450_sf"/>
</dbReference>
<dbReference type="GO" id="GO:0020037">
    <property type="term" value="F:heme binding"/>
    <property type="evidence" value="ECO:0007669"/>
    <property type="project" value="InterPro"/>
</dbReference>
<name>A0AAJ6NMG3_9CYAN</name>
<keyword evidence="3 7" id="KW-0479">Metal-binding</keyword>
<dbReference type="Pfam" id="PF00067">
    <property type="entry name" value="p450"/>
    <property type="match status" value="1"/>
</dbReference>
<evidence type="ECO:0000256" key="9">
    <source>
        <dbReference type="SAM" id="MobiDB-lite"/>
    </source>
</evidence>
<dbReference type="InterPro" id="IPR050196">
    <property type="entry name" value="Cytochrome_P450_Monoox"/>
</dbReference>
<evidence type="ECO:0000256" key="6">
    <source>
        <dbReference type="ARBA" id="ARBA00023033"/>
    </source>
</evidence>
<dbReference type="PROSITE" id="PS00086">
    <property type="entry name" value="CYTOCHROME_P450"/>
    <property type="match status" value="1"/>
</dbReference>
<evidence type="ECO:0000256" key="5">
    <source>
        <dbReference type="ARBA" id="ARBA00023004"/>
    </source>
</evidence>
<dbReference type="PANTHER" id="PTHR24291">
    <property type="entry name" value="CYTOCHROME P450 FAMILY 4"/>
    <property type="match status" value="1"/>
</dbReference>
<reference evidence="10 11" key="1">
    <citation type="journal article" date="2023" name="Limnol Oceanogr Lett">
        <title>Environmental adaptations by the intertidal Antarctic cyanobacterium Halotia branconii CENA392 as revealed using long-read genome sequencing.</title>
        <authorList>
            <person name="Dextro R.B."/>
            <person name="Delbaje E."/>
            <person name="Freitas P.N.N."/>
            <person name="Geraldes V."/>
            <person name="Pinto E."/>
            <person name="Long P.F."/>
            <person name="Fiore M.F."/>
        </authorList>
    </citation>
    <scope>NUCLEOTIDE SEQUENCE [LARGE SCALE GENOMIC DNA]</scope>
    <source>
        <strain evidence="10 11">CENA392</strain>
    </source>
</reference>
<dbReference type="SUPFAM" id="SSF48264">
    <property type="entry name" value="Cytochrome P450"/>
    <property type="match status" value="1"/>
</dbReference>
<evidence type="ECO:0000256" key="4">
    <source>
        <dbReference type="ARBA" id="ARBA00023002"/>
    </source>
</evidence>
<gene>
    <name evidence="10" type="ORF">QI031_15375</name>
</gene>
<comment type="cofactor">
    <cofactor evidence="7">
        <name>heme</name>
        <dbReference type="ChEBI" id="CHEBI:30413"/>
    </cofactor>
</comment>
<dbReference type="CDD" id="cd20620">
    <property type="entry name" value="CYP132-like"/>
    <property type="match status" value="1"/>
</dbReference>
<feature type="compositionally biased region" description="Low complexity" evidence="9">
    <location>
        <begin position="1"/>
        <end position="11"/>
    </location>
</feature>
<dbReference type="InterPro" id="IPR017972">
    <property type="entry name" value="Cyt_P450_CS"/>
</dbReference>
<feature type="region of interest" description="Disordered" evidence="9">
    <location>
        <begin position="1"/>
        <end position="21"/>
    </location>
</feature>
<dbReference type="GO" id="GO:0004497">
    <property type="term" value="F:monooxygenase activity"/>
    <property type="evidence" value="ECO:0007669"/>
    <property type="project" value="UniProtKB-KW"/>
</dbReference>
<proteinExistence type="inferred from homology"/>
<dbReference type="GO" id="GO:0016705">
    <property type="term" value="F:oxidoreductase activity, acting on paired donors, with incorporation or reduction of molecular oxygen"/>
    <property type="evidence" value="ECO:0007669"/>
    <property type="project" value="InterPro"/>
</dbReference>
<evidence type="ECO:0000256" key="7">
    <source>
        <dbReference type="PIRSR" id="PIRSR602401-1"/>
    </source>
</evidence>
<dbReference type="InterPro" id="IPR001128">
    <property type="entry name" value="Cyt_P450"/>
</dbReference>
<keyword evidence="5 7" id="KW-0408">Iron</keyword>
<keyword evidence="4 8" id="KW-0560">Oxidoreductase</keyword>
<dbReference type="RefSeq" id="WP_281480545.1">
    <property type="nucleotide sequence ID" value="NZ_CP124543.1"/>
</dbReference>
<dbReference type="PRINTS" id="PR00463">
    <property type="entry name" value="EP450I"/>
</dbReference>
<keyword evidence="2 7" id="KW-0349">Heme</keyword>
<evidence type="ECO:0000313" key="11">
    <source>
        <dbReference type="Proteomes" id="UP001223520"/>
    </source>
</evidence>
<dbReference type="EMBL" id="CP124543">
    <property type="protein sequence ID" value="WGV23218.1"/>
    <property type="molecule type" value="Genomic_DNA"/>
</dbReference>